<organism evidence="2 3">
    <name type="scientific">Pirellula staleyi (strain ATCC 27377 / DSM 6068 / ICPB 4128)</name>
    <name type="common">Pirella staleyi</name>
    <dbReference type="NCBI Taxonomy" id="530564"/>
    <lineage>
        <taxon>Bacteria</taxon>
        <taxon>Pseudomonadati</taxon>
        <taxon>Planctomycetota</taxon>
        <taxon>Planctomycetia</taxon>
        <taxon>Pirellulales</taxon>
        <taxon>Pirellulaceae</taxon>
        <taxon>Pirellula</taxon>
    </lineage>
</organism>
<dbReference type="Pfam" id="PF13443">
    <property type="entry name" value="HTH_26"/>
    <property type="match status" value="1"/>
</dbReference>
<dbReference type="OrthoDB" id="232420at2"/>
<keyword evidence="3" id="KW-1185">Reference proteome</keyword>
<sequence>MRYSFRLAEVVGHVPDPRKRPGTIKNICEYTGLDRHQVAALLKNEVKYIPLDALSKLCDYLIERRFATAEELPGRLFAVEPEHFWELLARRRRLELCVGVRRSDANDTLDDAWVVASDSVLLGELLNGVTSLGNTIPTKTEESNGAPPLTAADLQPEHLHQSLVWSPGQVPTEECMLQANAVYDTFCSTAGDKALICLGSNKSNPLVEILLSTTFGCEPFATQDAVASPSKRSCPMFLRYRDNDPHFASCFGGLRLGKGHNTNVPGIYYETKDGNWDVVQWDANTQDAAFVFYIHRESQGRLEMALGGYSGRATRLLARMLARRGEEFWPPVYSGHGIQIGAFVVKFTLTGNAEQDRELLRTDLYAGTEVIRLDSEVIERRMQPALGEE</sequence>
<gene>
    <name evidence="2" type="ordered locus">Psta_2318</name>
</gene>
<evidence type="ECO:0000313" key="2">
    <source>
        <dbReference type="EMBL" id="ADB16988.1"/>
    </source>
</evidence>
<dbReference type="InterPro" id="IPR001387">
    <property type="entry name" value="Cro/C1-type_HTH"/>
</dbReference>
<dbReference type="eggNOG" id="ENOG502Z80G">
    <property type="taxonomic scope" value="Bacteria"/>
</dbReference>
<dbReference type="HOGENOM" id="CLU_727363_0_0_0"/>
<dbReference type="EMBL" id="CP001848">
    <property type="protein sequence ID" value="ADB16988.1"/>
    <property type="molecule type" value="Genomic_DNA"/>
</dbReference>
<dbReference type="KEGG" id="psl:Psta_2318"/>
<proteinExistence type="predicted"/>
<name>D2R3N4_PIRSD</name>
<dbReference type="Proteomes" id="UP000001887">
    <property type="component" value="Chromosome"/>
</dbReference>
<reference evidence="2 3" key="1">
    <citation type="journal article" date="2009" name="Stand. Genomic Sci.">
        <title>Complete genome sequence of Pirellula staleyi type strain (ATCC 27377).</title>
        <authorList>
            <person name="Clum A."/>
            <person name="Tindall B.J."/>
            <person name="Sikorski J."/>
            <person name="Ivanova N."/>
            <person name="Mavrommatis K."/>
            <person name="Lucas S."/>
            <person name="Glavina del Rio T."/>
            <person name="Nolan M."/>
            <person name="Chen F."/>
            <person name="Tice H."/>
            <person name="Pitluck S."/>
            <person name="Cheng J.F."/>
            <person name="Chertkov O."/>
            <person name="Brettin T."/>
            <person name="Han C."/>
            <person name="Detter J.C."/>
            <person name="Kuske C."/>
            <person name="Bruce D."/>
            <person name="Goodwin L."/>
            <person name="Ovchinikova G."/>
            <person name="Pati A."/>
            <person name="Mikhailova N."/>
            <person name="Chen A."/>
            <person name="Palaniappan K."/>
            <person name="Land M."/>
            <person name="Hauser L."/>
            <person name="Chang Y.J."/>
            <person name="Jeffries C.D."/>
            <person name="Chain P."/>
            <person name="Rohde M."/>
            <person name="Goker M."/>
            <person name="Bristow J."/>
            <person name="Eisen J.A."/>
            <person name="Markowitz V."/>
            <person name="Hugenholtz P."/>
            <person name="Kyrpides N.C."/>
            <person name="Klenk H.P."/>
            <person name="Lapidus A."/>
        </authorList>
    </citation>
    <scope>NUCLEOTIDE SEQUENCE [LARGE SCALE GENOMIC DNA]</scope>
    <source>
        <strain evidence="3">ATCC 27377 / DSM 6068 / ICPB 4128</strain>
    </source>
</reference>
<feature type="domain" description="HTH cro/C1-type" evidence="1">
    <location>
        <begin position="23"/>
        <end position="61"/>
    </location>
</feature>
<dbReference type="AlphaFoldDB" id="D2R3N4"/>
<accession>D2R3N4</accession>
<protein>
    <recommendedName>
        <fullName evidence="1">HTH cro/C1-type domain-containing protein</fullName>
    </recommendedName>
</protein>
<evidence type="ECO:0000313" key="3">
    <source>
        <dbReference type="Proteomes" id="UP000001887"/>
    </source>
</evidence>
<evidence type="ECO:0000259" key="1">
    <source>
        <dbReference type="Pfam" id="PF13443"/>
    </source>
</evidence>